<dbReference type="PANTHER" id="PTHR43053">
    <property type="entry name" value="GLYCOSIDASE FAMILY 31"/>
    <property type="match status" value="1"/>
</dbReference>
<protein>
    <submittedName>
        <fullName evidence="7">Glycosyl hydrolase family 31</fullName>
    </submittedName>
</protein>
<comment type="caution">
    <text evidence="7">The sequence shown here is derived from an EMBL/GenBank/DDBJ whole genome shotgun (WGS) entry which is preliminary data.</text>
</comment>
<dbReference type="Pfam" id="PF21365">
    <property type="entry name" value="Glyco_hydro_31_3rd"/>
    <property type="match status" value="1"/>
</dbReference>
<dbReference type="SUPFAM" id="SSF51011">
    <property type="entry name" value="Glycosyl hydrolase domain"/>
    <property type="match status" value="1"/>
</dbReference>
<dbReference type="GO" id="GO:0004553">
    <property type="term" value="F:hydrolase activity, hydrolyzing O-glycosyl compounds"/>
    <property type="evidence" value="ECO:0007669"/>
    <property type="project" value="InterPro"/>
</dbReference>
<dbReference type="InterPro" id="IPR000322">
    <property type="entry name" value="Glyco_hydro_31_TIM"/>
</dbReference>
<dbReference type="RefSeq" id="WP_110044839.1">
    <property type="nucleotide sequence ID" value="NZ_CP054613.1"/>
</dbReference>
<dbReference type="InterPro" id="IPR050985">
    <property type="entry name" value="Alpha-glycosidase_related"/>
</dbReference>
<dbReference type="Proteomes" id="UP000246635">
    <property type="component" value="Unassembled WGS sequence"/>
</dbReference>
<keyword evidence="2 4" id="KW-0378">Hydrolase</keyword>
<evidence type="ECO:0000313" key="8">
    <source>
        <dbReference type="Proteomes" id="UP000246635"/>
    </source>
</evidence>
<keyword evidence="8" id="KW-1185">Reference proteome</keyword>
<evidence type="ECO:0000256" key="3">
    <source>
        <dbReference type="ARBA" id="ARBA00023295"/>
    </source>
</evidence>
<comment type="similarity">
    <text evidence="1 4">Belongs to the glycosyl hydrolase 31 family.</text>
</comment>
<name>A0A2V2YS83_9BACL</name>
<dbReference type="Gene3D" id="3.20.20.80">
    <property type="entry name" value="Glycosidases"/>
    <property type="match status" value="1"/>
</dbReference>
<accession>A0A2V2YS83</accession>
<dbReference type="EMBL" id="QGTQ01000011">
    <property type="protein sequence ID" value="PWW00959.1"/>
    <property type="molecule type" value="Genomic_DNA"/>
</dbReference>
<feature type="domain" description="Glycoside hydrolase family 31 TIM barrel" evidence="5">
    <location>
        <begin position="128"/>
        <end position="414"/>
    </location>
</feature>
<keyword evidence="3 4" id="KW-0326">Glycosidase</keyword>
<dbReference type="OrthoDB" id="176168at2"/>
<dbReference type="Pfam" id="PF01055">
    <property type="entry name" value="Glyco_hydro_31_2nd"/>
    <property type="match status" value="1"/>
</dbReference>
<reference evidence="7 8" key="1">
    <citation type="submission" date="2018-05" db="EMBL/GenBank/DDBJ databases">
        <title>Genomic Encyclopedia of Type Strains, Phase III (KMG-III): the genomes of soil and plant-associated and newly described type strains.</title>
        <authorList>
            <person name="Whitman W."/>
        </authorList>
    </citation>
    <scope>NUCLEOTIDE SEQUENCE [LARGE SCALE GENOMIC DNA]</scope>
    <source>
        <strain evidence="7 8">CECT 5696</strain>
    </source>
</reference>
<dbReference type="Gene3D" id="2.60.40.1180">
    <property type="entry name" value="Golgi alpha-mannosidase II"/>
    <property type="match status" value="1"/>
</dbReference>
<feature type="domain" description="Glycosyl hydrolase family 31 C-terminal" evidence="6">
    <location>
        <begin position="427"/>
        <end position="506"/>
    </location>
</feature>
<dbReference type="InterPro" id="IPR017853">
    <property type="entry name" value="GH"/>
</dbReference>
<gene>
    <name evidence="7" type="ORF">DFQ01_111106</name>
</gene>
<dbReference type="InterPro" id="IPR048395">
    <property type="entry name" value="Glyco_hydro_31_C"/>
</dbReference>
<organism evidence="7 8">
    <name type="scientific">Paenibacillus cellulosilyticus</name>
    <dbReference type="NCBI Taxonomy" id="375489"/>
    <lineage>
        <taxon>Bacteria</taxon>
        <taxon>Bacillati</taxon>
        <taxon>Bacillota</taxon>
        <taxon>Bacilli</taxon>
        <taxon>Bacillales</taxon>
        <taxon>Paenibacillaceae</taxon>
        <taxon>Paenibacillus</taxon>
    </lineage>
</organism>
<evidence type="ECO:0000256" key="2">
    <source>
        <dbReference type="ARBA" id="ARBA00022801"/>
    </source>
</evidence>
<sequence length="507" mass="56552">MNEVIIELLSEEYWWGGRAADGRSMPYGGMSLHSVDLTSNFNGNQACPFLVSSKGRYIWSEEPFAFQFDQGTLSVSSEAGAIDLSEGHGTLRGAYLHASKAYFPPVPAIPEELLFTAPQYNLWIELLYEPTQEKVLQYARDVLANGMPPGVIMIDDNWHEPYGTWEFHSGRFPNPKEMVDELHAMGFQVMLWLCPFISPDSLTFRKLNPTGILLKDREGRTALRKWWNGCSAVLDCTNPAAVEWIHAQMDALQQRYGIDGFKLDAGDPEFYEADDQSYMPGASRNAHCEAWSRVGLKYPLNEYRACWKLAGQPLVQRLKDKGHEWEGNGLDALIPDGLAQGLLGYAYICPDMIGGGEYMNVTSARFDSELFVRYAQCSALFPMMQFSAAPWRVLDEEHLGYCVEAAKLHAQLGPEILELAKQSAITGEPILRHMAYAFPEAGMEAVIDQFMLGSNLLVAPVVKKGARTREVTFPSGTWVGDDGSVVEGPGVVLVEVPLSRLPWYRKG</sequence>
<evidence type="ECO:0000259" key="5">
    <source>
        <dbReference type="Pfam" id="PF01055"/>
    </source>
</evidence>
<dbReference type="CDD" id="cd06592">
    <property type="entry name" value="GH31_NET37"/>
    <property type="match status" value="1"/>
</dbReference>
<evidence type="ECO:0000259" key="6">
    <source>
        <dbReference type="Pfam" id="PF21365"/>
    </source>
</evidence>
<dbReference type="InterPro" id="IPR013780">
    <property type="entry name" value="Glyco_hydro_b"/>
</dbReference>
<dbReference type="PANTHER" id="PTHR43053:SF4">
    <property type="entry name" value="MYOGENESIS-REGULATING GLYCOSIDASE"/>
    <property type="match status" value="1"/>
</dbReference>
<dbReference type="GO" id="GO:0005975">
    <property type="term" value="P:carbohydrate metabolic process"/>
    <property type="evidence" value="ECO:0007669"/>
    <property type="project" value="InterPro"/>
</dbReference>
<dbReference type="SUPFAM" id="SSF51445">
    <property type="entry name" value="(Trans)glycosidases"/>
    <property type="match status" value="1"/>
</dbReference>
<evidence type="ECO:0000256" key="4">
    <source>
        <dbReference type="RuleBase" id="RU361185"/>
    </source>
</evidence>
<dbReference type="AlphaFoldDB" id="A0A2V2YS83"/>
<proteinExistence type="inferred from homology"/>
<evidence type="ECO:0000256" key="1">
    <source>
        <dbReference type="ARBA" id="ARBA00007806"/>
    </source>
</evidence>
<evidence type="ECO:0000313" key="7">
    <source>
        <dbReference type="EMBL" id="PWW00959.1"/>
    </source>
</evidence>